<name>A0ABP7CVH8_9MICC</name>
<dbReference type="PROSITE" id="PS51154">
    <property type="entry name" value="MACRO"/>
    <property type="match status" value="1"/>
</dbReference>
<dbReference type="PANTHER" id="PTHR11106:SF27">
    <property type="entry name" value="MACRO DOMAIN-CONTAINING PROTEIN"/>
    <property type="match status" value="1"/>
</dbReference>
<proteinExistence type="predicted"/>
<feature type="domain" description="Macro" evidence="1">
    <location>
        <begin position="4"/>
        <end position="202"/>
    </location>
</feature>
<dbReference type="InterPro" id="IPR043472">
    <property type="entry name" value="Macro_dom-like"/>
</dbReference>
<organism evidence="2 3">
    <name type="scientific">Arthrobacter ginkgonis</name>
    <dbReference type="NCBI Taxonomy" id="1630594"/>
    <lineage>
        <taxon>Bacteria</taxon>
        <taxon>Bacillati</taxon>
        <taxon>Actinomycetota</taxon>
        <taxon>Actinomycetes</taxon>
        <taxon>Micrococcales</taxon>
        <taxon>Micrococcaceae</taxon>
        <taxon>Arthrobacter</taxon>
    </lineage>
</organism>
<evidence type="ECO:0000313" key="2">
    <source>
        <dbReference type="EMBL" id="GAA3695217.1"/>
    </source>
</evidence>
<dbReference type="Proteomes" id="UP001500752">
    <property type="component" value="Unassembled WGS sequence"/>
</dbReference>
<accession>A0ABP7CVH8</accession>
<dbReference type="SMART" id="SM00506">
    <property type="entry name" value="A1pp"/>
    <property type="match status" value="1"/>
</dbReference>
<dbReference type="PANTHER" id="PTHR11106">
    <property type="entry name" value="GANGLIOSIDE INDUCED DIFFERENTIATION ASSOCIATED PROTEIN 2-RELATED"/>
    <property type="match status" value="1"/>
</dbReference>
<dbReference type="InterPro" id="IPR002589">
    <property type="entry name" value="Macro_dom"/>
</dbReference>
<comment type="caution">
    <text evidence="2">The sequence shown here is derived from an EMBL/GenBank/DDBJ whole genome shotgun (WGS) entry which is preliminary data.</text>
</comment>
<gene>
    <name evidence="2" type="ORF">GCM10023081_35590</name>
</gene>
<reference evidence="3" key="1">
    <citation type="journal article" date="2019" name="Int. J. Syst. Evol. Microbiol.">
        <title>The Global Catalogue of Microorganisms (GCM) 10K type strain sequencing project: providing services to taxonomists for standard genome sequencing and annotation.</title>
        <authorList>
            <consortium name="The Broad Institute Genomics Platform"/>
            <consortium name="The Broad Institute Genome Sequencing Center for Infectious Disease"/>
            <person name="Wu L."/>
            <person name="Ma J."/>
        </authorList>
    </citation>
    <scope>NUCLEOTIDE SEQUENCE [LARGE SCALE GENOMIC DNA]</scope>
    <source>
        <strain evidence="3">JCM 30742</strain>
    </source>
</reference>
<dbReference type="Pfam" id="PF01661">
    <property type="entry name" value="Macro"/>
    <property type="match status" value="1"/>
</dbReference>
<evidence type="ECO:0000313" key="3">
    <source>
        <dbReference type="Proteomes" id="UP001500752"/>
    </source>
</evidence>
<dbReference type="Gene3D" id="3.40.220.10">
    <property type="entry name" value="Leucine Aminopeptidase, subunit E, domain 1"/>
    <property type="match status" value="1"/>
</dbReference>
<dbReference type="NCBIfam" id="NF001664">
    <property type="entry name" value="PRK00431.1-6"/>
    <property type="match status" value="1"/>
</dbReference>
<sequence length="202" mass="20805">MSTSSPRKDPADPRLRITVRRGDITVQDTDAIVNAANSALAGGGGVDGAIHAAAGPELSAACRELRRTVLPRGLPVGQAVATTGGRLPARWVIHTVGPNRHAGQTDPALLASCFTSSLDVAAELGAHSVAFPAVSAGIFGWDVEEVARIAVDAVRGWRAAPQTGEATPAQATPRQDDVGIAEVRFVLFGAAEESAFRRAAGE</sequence>
<dbReference type="EMBL" id="BAABEO010000023">
    <property type="protein sequence ID" value="GAA3695217.1"/>
    <property type="molecule type" value="Genomic_DNA"/>
</dbReference>
<dbReference type="CDD" id="cd02908">
    <property type="entry name" value="Macro_OAADPr_deacetylase"/>
    <property type="match status" value="1"/>
</dbReference>
<protein>
    <submittedName>
        <fullName evidence="2">O-acetyl-ADP-ribose deacetylase</fullName>
    </submittedName>
</protein>
<keyword evidence="3" id="KW-1185">Reference proteome</keyword>
<dbReference type="SUPFAM" id="SSF52949">
    <property type="entry name" value="Macro domain-like"/>
    <property type="match status" value="1"/>
</dbReference>
<evidence type="ECO:0000259" key="1">
    <source>
        <dbReference type="PROSITE" id="PS51154"/>
    </source>
</evidence>
<dbReference type="RefSeq" id="WP_345152882.1">
    <property type="nucleotide sequence ID" value="NZ_BAABEO010000023.1"/>
</dbReference>